<proteinExistence type="predicted"/>
<comment type="caution">
    <text evidence="1">The sequence shown here is derived from an EMBL/GenBank/DDBJ whole genome shotgun (WGS) entry which is preliminary data.</text>
</comment>
<reference evidence="1 2" key="1">
    <citation type="submission" date="2016-06" db="EMBL/GenBank/DDBJ databases">
        <title>The Draft Genome Sequence and Annotation of the Desert Woodrat Neotoma lepida.</title>
        <authorList>
            <person name="Campbell M."/>
            <person name="Oakeson K.F."/>
            <person name="Yandell M."/>
            <person name="Halpert J.R."/>
            <person name="Dearing D."/>
        </authorList>
    </citation>
    <scope>NUCLEOTIDE SEQUENCE [LARGE SCALE GENOMIC DNA]</scope>
    <source>
        <strain evidence="1">417</strain>
        <tissue evidence="1">Liver</tissue>
    </source>
</reference>
<name>A0A1A6HWQ3_NEOLE</name>
<organism evidence="1 2">
    <name type="scientific">Neotoma lepida</name>
    <name type="common">Desert woodrat</name>
    <dbReference type="NCBI Taxonomy" id="56216"/>
    <lineage>
        <taxon>Eukaryota</taxon>
        <taxon>Metazoa</taxon>
        <taxon>Chordata</taxon>
        <taxon>Craniata</taxon>
        <taxon>Vertebrata</taxon>
        <taxon>Euteleostomi</taxon>
        <taxon>Mammalia</taxon>
        <taxon>Eutheria</taxon>
        <taxon>Euarchontoglires</taxon>
        <taxon>Glires</taxon>
        <taxon>Rodentia</taxon>
        <taxon>Myomorpha</taxon>
        <taxon>Muroidea</taxon>
        <taxon>Cricetidae</taxon>
        <taxon>Neotominae</taxon>
        <taxon>Neotoma</taxon>
    </lineage>
</organism>
<protein>
    <submittedName>
        <fullName evidence="1">Uncharacterized protein</fullName>
    </submittedName>
</protein>
<sequence length="136" mass="14988">MLGATPPGELYGLRSEEELDKANFSFTWSYSTCSQSLWALTRDAGMDIPLKTETSFTKVLQRFKFAQFGSGLPPLETRVVLLLLSSRNTGSTLVSYSPFCSSQHPSPDPPAQHQWHTLQEPHKDLQVCPGLTACAA</sequence>
<evidence type="ECO:0000313" key="1">
    <source>
        <dbReference type="EMBL" id="OBS82671.1"/>
    </source>
</evidence>
<dbReference type="AlphaFoldDB" id="A0A1A6HWQ3"/>
<dbReference type="EMBL" id="LZPO01008003">
    <property type="protein sequence ID" value="OBS82671.1"/>
    <property type="molecule type" value="Genomic_DNA"/>
</dbReference>
<dbReference type="Proteomes" id="UP000092124">
    <property type="component" value="Unassembled WGS sequence"/>
</dbReference>
<accession>A0A1A6HWQ3</accession>
<evidence type="ECO:0000313" key="2">
    <source>
        <dbReference type="Proteomes" id="UP000092124"/>
    </source>
</evidence>
<keyword evidence="2" id="KW-1185">Reference proteome</keyword>
<gene>
    <name evidence="1" type="ORF">A6R68_23314</name>
</gene>